<proteinExistence type="predicted"/>
<dbReference type="EMBL" id="VJMI01015758">
    <property type="protein sequence ID" value="KAF0724108.1"/>
    <property type="molecule type" value="Genomic_DNA"/>
</dbReference>
<feature type="compositionally biased region" description="Pro residues" evidence="3">
    <location>
        <begin position="157"/>
        <end position="167"/>
    </location>
</feature>
<name>A0A6A5AB86_APHAT</name>
<feature type="region of interest" description="Disordered" evidence="3">
    <location>
        <begin position="154"/>
        <end position="185"/>
    </location>
</feature>
<dbReference type="Proteomes" id="UP000469452">
    <property type="component" value="Unassembled WGS sequence"/>
</dbReference>
<dbReference type="VEuPathDB" id="FungiDB:H257_16484"/>
<dbReference type="PANTHER" id="PTHR45639:SF4">
    <property type="entry name" value="HSC70CB, ISOFORM G"/>
    <property type="match status" value="1"/>
</dbReference>
<evidence type="ECO:0000313" key="4">
    <source>
        <dbReference type="EMBL" id="KAF0724108.1"/>
    </source>
</evidence>
<evidence type="ECO:0008006" key="6">
    <source>
        <dbReference type="Google" id="ProtNLM"/>
    </source>
</evidence>
<dbReference type="InterPro" id="IPR029048">
    <property type="entry name" value="HSP70_C_sf"/>
</dbReference>
<feature type="non-terminal residue" evidence="4">
    <location>
        <position position="1"/>
    </location>
</feature>
<accession>A0A6A5AB86</accession>
<dbReference type="GO" id="GO:0005634">
    <property type="term" value="C:nucleus"/>
    <property type="evidence" value="ECO:0007669"/>
    <property type="project" value="TreeGrafter"/>
</dbReference>
<protein>
    <recommendedName>
        <fullName evidence="6">Heat shock protein 70</fullName>
    </recommendedName>
</protein>
<dbReference type="AlphaFoldDB" id="A0A6A5AB86"/>
<evidence type="ECO:0000256" key="3">
    <source>
        <dbReference type="SAM" id="MobiDB-lite"/>
    </source>
</evidence>
<dbReference type="GO" id="GO:0140662">
    <property type="term" value="F:ATP-dependent protein folding chaperone"/>
    <property type="evidence" value="ECO:0007669"/>
    <property type="project" value="InterPro"/>
</dbReference>
<dbReference type="SUPFAM" id="SSF100934">
    <property type="entry name" value="Heat shock protein 70kD (HSP70), C-terminal subdomain"/>
    <property type="match status" value="2"/>
</dbReference>
<evidence type="ECO:0000256" key="1">
    <source>
        <dbReference type="ARBA" id="ARBA00022741"/>
    </source>
</evidence>
<keyword evidence="2" id="KW-0067">ATP-binding</keyword>
<gene>
    <name evidence="4" type="ORF">AaE_009808</name>
</gene>
<keyword evidence="1" id="KW-0547">Nucleotide-binding</keyword>
<dbReference type="InterPro" id="IPR013126">
    <property type="entry name" value="Hsp_70_fam"/>
</dbReference>
<comment type="caution">
    <text evidence="4">The sequence shown here is derived from an EMBL/GenBank/DDBJ whole genome shotgun (WGS) entry which is preliminary data.</text>
</comment>
<dbReference type="Gene3D" id="1.20.1270.10">
    <property type="match status" value="1"/>
</dbReference>
<dbReference type="PANTHER" id="PTHR45639">
    <property type="entry name" value="HSC70CB, ISOFORM G-RELATED"/>
    <property type="match status" value="1"/>
</dbReference>
<dbReference type="GO" id="GO:0005829">
    <property type="term" value="C:cytosol"/>
    <property type="evidence" value="ECO:0007669"/>
    <property type="project" value="TreeGrafter"/>
</dbReference>
<reference evidence="4 5" key="1">
    <citation type="submission" date="2019-06" db="EMBL/GenBank/DDBJ databases">
        <title>Genomics analysis of Aphanomyces spp. identifies a new class of oomycete effector associated with host adaptation.</title>
        <authorList>
            <person name="Gaulin E."/>
        </authorList>
    </citation>
    <scope>NUCLEOTIDE SEQUENCE [LARGE SCALE GENOMIC DNA]</scope>
    <source>
        <strain evidence="4 5">E</strain>
    </source>
</reference>
<evidence type="ECO:0000313" key="5">
    <source>
        <dbReference type="Proteomes" id="UP000469452"/>
    </source>
</evidence>
<organism evidence="4 5">
    <name type="scientific">Aphanomyces astaci</name>
    <name type="common">Crayfish plague agent</name>
    <dbReference type="NCBI Taxonomy" id="112090"/>
    <lineage>
        <taxon>Eukaryota</taxon>
        <taxon>Sar</taxon>
        <taxon>Stramenopiles</taxon>
        <taxon>Oomycota</taxon>
        <taxon>Saprolegniomycetes</taxon>
        <taxon>Saprolegniales</taxon>
        <taxon>Verrucalvaceae</taxon>
        <taxon>Aphanomyces</taxon>
    </lineage>
</organism>
<evidence type="ECO:0000256" key="2">
    <source>
        <dbReference type="ARBA" id="ARBA00022840"/>
    </source>
</evidence>
<dbReference type="GO" id="GO:0005524">
    <property type="term" value="F:ATP binding"/>
    <property type="evidence" value="ECO:0007669"/>
    <property type="project" value="UniProtKB-KW"/>
</dbReference>
<sequence>RNHLSDKYSEFVSTSDRDAFDAKLNDMEDWLYSDEGFDSTKSVFQTKLDELRALLKPVDVRYQDHQDRPEAQAELKAVIEEYKKLANSTDDAYSHWTDDESNKLRDASTKAETWLFDQLNAQANVPLTQDPVVTADQIRKKIVETRALALPIITKPKPLPKVEPPAAPVTSNDEDTKEGDKMDLD</sequence>